<dbReference type="GO" id="GO:0003700">
    <property type="term" value="F:DNA-binding transcription factor activity"/>
    <property type="evidence" value="ECO:0007669"/>
    <property type="project" value="TreeGrafter"/>
</dbReference>
<dbReference type="Proteomes" id="UP000315677">
    <property type="component" value="Unassembled WGS sequence"/>
</dbReference>
<dbReference type="RefSeq" id="WP_142055151.1">
    <property type="nucleotide sequence ID" value="NZ_VFPA01000002.1"/>
</dbReference>
<evidence type="ECO:0000256" key="3">
    <source>
        <dbReference type="ARBA" id="ARBA00023163"/>
    </source>
</evidence>
<dbReference type="InterPro" id="IPR001647">
    <property type="entry name" value="HTH_TetR"/>
</dbReference>
<evidence type="ECO:0000256" key="2">
    <source>
        <dbReference type="ARBA" id="ARBA00023125"/>
    </source>
</evidence>
<comment type="caution">
    <text evidence="7">The sequence shown here is derived from an EMBL/GenBank/DDBJ whole genome shotgun (WGS) entry which is preliminary data.</text>
</comment>
<keyword evidence="1" id="KW-0805">Transcription regulation</keyword>
<dbReference type="GO" id="GO:0000976">
    <property type="term" value="F:transcription cis-regulatory region binding"/>
    <property type="evidence" value="ECO:0007669"/>
    <property type="project" value="TreeGrafter"/>
</dbReference>
<gene>
    <name evidence="7" type="ORF">FB558_3750</name>
</gene>
<dbReference type="Gene3D" id="1.10.10.60">
    <property type="entry name" value="Homeodomain-like"/>
    <property type="match status" value="1"/>
</dbReference>
<dbReference type="AlphaFoldDB" id="A0A543DPE5"/>
<dbReference type="InterPro" id="IPR036271">
    <property type="entry name" value="Tet_transcr_reg_TetR-rel_C_sf"/>
</dbReference>
<evidence type="ECO:0000256" key="4">
    <source>
        <dbReference type="PROSITE-ProRule" id="PRU00335"/>
    </source>
</evidence>
<dbReference type="PANTHER" id="PTHR30055:SF234">
    <property type="entry name" value="HTH-TYPE TRANSCRIPTIONAL REGULATOR BETI"/>
    <property type="match status" value="1"/>
</dbReference>
<evidence type="ECO:0000256" key="5">
    <source>
        <dbReference type="SAM" id="MobiDB-lite"/>
    </source>
</evidence>
<accession>A0A543DPE5</accession>
<dbReference type="InterPro" id="IPR009057">
    <property type="entry name" value="Homeodomain-like_sf"/>
</dbReference>
<evidence type="ECO:0000256" key="1">
    <source>
        <dbReference type="ARBA" id="ARBA00023015"/>
    </source>
</evidence>
<dbReference type="SUPFAM" id="SSF48498">
    <property type="entry name" value="Tetracyclin repressor-like, C-terminal domain"/>
    <property type="match status" value="1"/>
</dbReference>
<dbReference type="Gene3D" id="1.10.357.10">
    <property type="entry name" value="Tetracycline Repressor, domain 2"/>
    <property type="match status" value="1"/>
</dbReference>
<evidence type="ECO:0000313" key="7">
    <source>
        <dbReference type="EMBL" id="TQM11197.1"/>
    </source>
</evidence>
<evidence type="ECO:0000259" key="6">
    <source>
        <dbReference type="PROSITE" id="PS50977"/>
    </source>
</evidence>
<dbReference type="OrthoDB" id="5242390at2"/>
<dbReference type="InterPro" id="IPR050109">
    <property type="entry name" value="HTH-type_TetR-like_transc_reg"/>
</dbReference>
<dbReference type="SUPFAM" id="SSF46689">
    <property type="entry name" value="Homeodomain-like"/>
    <property type="match status" value="1"/>
</dbReference>
<dbReference type="Pfam" id="PF00440">
    <property type="entry name" value="TetR_N"/>
    <property type="match status" value="1"/>
</dbReference>
<feature type="domain" description="HTH tetR-type" evidence="6">
    <location>
        <begin position="31"/>
        <end position="91"/>
    </location>
</feature>
<keyword evidence="8" id="KW-1185">Reference proteome</keyword>
<protein>
    <submittedName>
        <fullName evidence="7">TetR family transcriptional regulator</fullName>
    </submittedName>
</protein>
<feature type="DNA-binding region" description="H-T-H motif" evidence="4">
    <location>
        <begin position="54"/>
        <end position="73"/>
    </location>
</feature>
<name>A0A543DPE5_9PSEU</name>
<evidence type="ECO:0000313" key="8">
    <source>
        <dbReference type="Proteomes" id="UP000315677"/>
    </source>
</evidence>
<keyword evidence="2 4" id="KW-0238">DNA-binding</keyword>
<keyword evidence="3" id="KW-0804">Transcription</keyword>
<dbReference type="InterPro" id="IPR011075">
    <property type="entry name" value="TetR_C"/>
</dbReference>
<dbReference type="PANTHER" id="PTHR30055">
    <property type="entry name" value="HTH-TYPE TRANSCRIPTIONAL REGULATOR RUTR"/>
    <property type="match status" value="1"/>
</dbReference>
<dbReference type="EMBL" id="VFPA01000002">
    <property type="protein sequence ID" value="TQM11197.1"/>
    <property type="molecule type" value="Genomic_DNA"/>
</dbReference>
<dbReference type="Pfam" id="PF16859">
    <property type="entry name" value="TetR_C_11"/>
    <property type="match status" value="1"/>
</dbReference>
<organism evidence="7 8">
    <name type="scientific">Pseudonocardia kunmingensis</name>
    <dbReference type="NCBI Taxonomy" id="630975"/>
    <lineage>
        <taxon>Bacteria</taxon>
        <taxon>Bacillati</taxon>
        <taxon>Actinomycetota</taxon>
        <taxon>Actinomycetes</taxon>
        <taxon>Pseudonocardiales</taxon>
        <taxon>Pseudonocardiaceae</taxon>
        <taxon>Pseudonocardia</taxon>
    </lineage>
</organism>
<sequence length="234" mass="25264">MAARVHAEEAPPGDGGPRRRGPGRPRNSDGARTRRHILDVAARCFARTGYDDTSMQAIADEAGLARTALYNYFRTRTDLARAVLLETSGDPAGSGILRRFWEMSPPRGESARARLRSLLTAGLEDALATPELGELYLRLARESVHDAGLRAALRDYVRGLRRAVDAILADAVAAGELEPGIDREELVDGVLGVSWSLACGFSAAPDERVRAQVVKALDLVLQLPGWRGPAETTL</sequence>
<proteinExistence type="predicted"/>
<feature type="region of interest" description="Disordered" evidence="5">
    <location>
        <begin position="1"/>
        <end position="33"/>
    </location>
</feature>
<reference evidence="7 8" key="1">
    <citation type="submission" date="2019-06" db="EMBL/GenBank/DDBJ databases">
        <title>Sequencing the genomes of 1000 actinobacteria strains.</title>
        <authorList>
            <person name="Klenk H.-P."/>
        </authorList>
    </citation>
    <scope>NUCLEOTIDE SEQUENCE [LARGE SCALE GENOMIC DNA]</scope>
    <source>
        <strain evidence="7 8">DSM 45301</strain>
    </source>
</reference>
<dbReference type="PRINTS" id="PR00455">
    <property type="entry name" value="HTHTETR"/>
</dbReference>
<dbReference type="PROSITE" id="PS50977">
    <property type="entry name" value="HTH_TETR_2"/>
    <property type="match status" value="1"/>
</dbReference>